<feature type="transmembrane region" description="Helical" evidence="3">
    <location>
        <begin position="6"/>
        <end position="24"/>
    </location>
</feature>
<sequence>MTQTTDIVVIGAGIAGMTAAVYAVRAGKRVIMLECEAFGGQISSSPRVENYPGIAGISGADLSDALYKQASDLGVEFAFAQAQSIAPQADGGFVVESDAGPYACRSVILASGAHHRGLGLPREKELTGHGVAYCAVCDGAFYRDGKTAVVGGGSAALQSAEYLCGVCKEVVLIHRRDEFRGEAALAKRVCANPNLTLMLDSNVVEYLGEDKLTGIVVENKKTGVRTEVAVDGLFLSVGQQPANERFAPPVALDASGYVQAGEDCRTNVPGLYAAGDCRAKSVRQLTTAAADGTVAALAACTWVDEHPAAE</sequence>
<protein>
    <submittedName>
        <fullName evidence="5">FAD-dependent oxidoreductase</fullName>
    </submittedName>
</protein>
<accession>A0ABR9R5R6</accession>
<evidence type="ECO:0000313" key="6">
    <source>
        <dbReference type="Proteomes" id="UP000768567"/>
    </source>
</evidence>
<name>A0ABR9R5R6_9FIRM</name>
<keyword evidence="3" id="KW-0472">Membrane</keyword>
<dbReference type="RefSeq" id="WP_193502657.1">
    <property type="nucleotide sequence ID" value="NZ_JADCKC010000003.1"/>
</dbReference>
<keyword evidence="3" id="KW-0812">Transmembrane</keyword>
<dbReference type="InterPro" id="IPR023753">
    <property type="entry name" value="FAD/NAD-binding_dom"/>
</dbReference>
<reference evidence="5 6" key="1">
    <citation type="submission" date="2020-10" db="EMBL/GenBank/DDBJ databases">
        <title>ChiBAC.</title>
        <authorList>
            <person name="Zenner C."/>
            <person name="Hitch T.C.A."/>
            <person name="Clavel T."/>
        </authorList>
    </citation>
    <scope>NUCLEOTIDE SEQUENCE [LARGE SCALE GENOMIC DNA]</scope>
    <source>
        <strain evidence="5 6">DSM 109015</strain>
    </source>
</reference>
<evidence type="ECO:0000313" key="5">
    <source>
        <dbReference type="EMBL" id="MBE5038482.1"/>
    </source>
</evidence>
<dbReference type="PRINTS" id="PR00469">
    <property type="entry name" value="PNDRDTASEII"/>
</dbReference>
<evidence type="ECO:0000256" key="3">
    <source>
        <dbReference type="SAM" id="Phobius"/>
    </source>
</evidence>
<dbReference type="InterPro" id="IPR050097">
    <property type="entry name" value="Ferredoxin-NADP_redctase_2"/>
</dbReference>
<dbReference type="EMBL" id="JADCKC010000003">
    <property type="protein sequence ID" value="MBE5038482.1"/>
    <property type="molecule type" value="Genomic_DNA"/>
</dbReference>
<keyword evidence="1" id="KW-0285">Flavoprotein</keyword>
<keyword evidence="6" id="KW-1185">Reference proteome</keyword>
<dbReference type="Proteomes" id="UP000768567">
    <property type="component" value="Unassembled WGS sequence"/>
</dbReference>
<gene>
    <name evidence="5" type="ORF">INF35_11860</name>
</gene>
<dbReference type="Gene3D" id="3.50.50.60">
    <property type="entry name" value="FAD/NAD(P)-binding domain"/>
    <property type="match status" value="2"/>
</dbReference>
<dbReference type="InterPro" id="IPR036188">
    <property type="entry name" value="FAD/NAD-bd_sf"/>
</dbReference>
<evidence type="ECO:0000256" key="2">
    <source>
        <dbReference type="ARBA" id="ARBA00023002"/>
    </source>
</evidence>
<dbReference type="PRINTS" id="PR00368">
    <property type="entry name" value="FADPNR"/>
</dbReference>
<organism evidence="5 6">
    <name type="scientific">Gemmiger gallinarum</name>
    <dbReference type="NCBI Taxonomy" id="2779354"/>
    <lineage>
        <taxon>Bacteria</taxon>
        <taxon>Bacillati</taxon>
        <taxon>Bacillota</taxon>
        <taxon>Clostridia</taxon>
        <taxon>Eubacteriales</taxon>
        <taxon>Gemmiger</taxon>
    </lineage>
</organism>
<dbReference type="Pfam" id="PF07992">
    <property type="entry name" value="Pyr_redox_2"/>
    <property type="match status" value="1"/>
</dbReference>
<keyword evidence="2" id="KW-0560">Oxidoreductase</keyword>
<evidence type="ECO:0000259" key="4">
    <source>
        <dbReference type="Pfam" id="PF07992"/>
    </source>
</evidence>
<dbReference type="PANTHER" id="PTHR48105">
    <property type="entry name" value="THIOREDOXIN REDUCTASE 1-RELATED-RELATED"/>
    <property type="match status" value="1"/>
</dbReference>
<feature type="domain" description="FAD/NAD(P)-binding" evidence="4">
    <location>
        <begin position="6"/>
        <end position="292"/>
    </location>
</feature>
<evidence type="ECO:0000256" key="1">
    <source>
        <dbReference type="ARBA" id="ARBA00022630"/>
    </source>
</evidence>
<proteinExistence type="predicted"/>
<comment type="caution">
    <text evidence="5">The sequence shown here is derived from an EMBL/GenBank/DDBJ whole genome shotgun (WGS) entry which is preliminary data.</text>
</comment>
<keyword evidence="3" id="KW-1133">Transmembrane helix</keyword>
<dbReference type="SUPFAM" id="SSF51905">
    <property type="entry name" value="FAD/NAD(P)-binding domain"/>
    <property type="match status" value="1"/>
</dbReference>